<evidence type="ECO:0000256" key="1">
    <source>
        <dbReference type="ARBA" id="ARBA00022448"/>
    </source>
</evidence>
<feature type="region of interest" description="Disordered" evidence="5">
    <location>
        <begin position="216"/>
        <end position="241"/>
    </location>
</feature>
<sequence length="1055" mass="114273">MLSPGRAPFGQAVRMDWDAIDDEMYKVAPEFKDPRFDSLRLVLNIVSSVNAEAKVEELRSQRERVEDLVDDVVQAYHNGFNKAIHNYSRILHLFSESKEQVEKLRVCLEEARRRLGAQSRSLQQQWRRGITLGDTVRLLGDVNSISDAPQRVQKLEEAKDWETAVDVLLEACNRLARRELDNVGALRDIKRDMALRRNSLHKLLVHELEERVFVSVGNPKGASGTSDDPDGEEDEHGSVSNSLIRSDSLLALLSTQNKNKADAAATPRGREALLHSISGSNLTSGTSSSKSCLERSSSLLARTAALKLAESKPLPPLPMAKLVDCLVKLGGIAEAQLTLRRHMPIQVRNVIIRALQQSQIDKGAAGGAPAAAARAAQVAVECVFEHCLQMLRNLIEVLKLLNGARPSASSAGLELLLASRSSEDVSSQLPPKIVTHQYVRNEADAAWDCLQAECRRLLQELLRAPQLQASTLSAAYQSSAGWLRGTDSSSSLPTASGVHTFSFDVQVSGMAPQQVLDRMQSMAPMRPTETMAQQALGGQTGGTYLAPALYRPVVQFVDGGKRALEAADIETDQPGTPGSKEREQAAKVLRSFLETFISEEFLPEVYVNFRGRCTELLQHAEAFRARARTRSVYVMDGESRPVLPAARTTEGMVEELLGWASQMPIFATHLTGVVENVLGQVLDAFQSRLTGLMGRCACRSLADNPQLAALMAKEPCATQAGKPVAFFVSKNGASDGIDAWVATVLNAGFGTGGDQAQLDVLTRISQERPVRADALLASTDKVTGLAALADSADYLADVIARSGAVDVSGSERPRSVSPPKGAAGARDGQPGGALTVGMAHLMDRYRALAGHALRALRLDLMLMVLHHLQELPGNCWACKEEDAVEVDECAGALIRALSRAEEDLAPCLPPKKRAYLFGSLGFAAARTIMWLLPELGGINQHGVARMCRLLAVLQPALSSLSAAGGAFRPESARAFEKARAYYGLLTVPADALLRAAAERPTRFTAAEYTAMLQVNYPERTVTPEQIALMTKTVGTRDTRKISSLFASVKSIPMPK</sequence>
<dbReference type="Pfam" id="PF04048">
    <property type="entry name" value="Sec8_N"/>
    <property type="match status" value="1"/>
</dbReference>
<dbReference type="InterPro" id="IPR039682">
    <property type="entry name" value="Sec8/EXOC4"/>
</dbReference>
<protein>
    <recommendedName>
        <fullName evidence="3">Exocyst complex component Sec8</fullName>
    </recommendedName>
</protein>
<dbReference type="PANTHER" id="PTHR14146">
    <property type="entry name" value="EXOCYST COMPLEX COMPONENT 4"/>
    <property type="match status" value="1"/>
</dbReference>
<gene>
    <name evidence="7" type="ORF">WJX75_002767</name>
</gene>
<dbReference type="InterPro" id="IPR007191">
    <property type="entry name" value="Sec8_exocyst_N"/>
</dbReference>
<reference evidence="7 8" key="1">
    <citation type="journal article" date="2024" name="Nat. Commun.">
        <title>Phylogenomics reveals the evolutionary origins of lichenization in chlorophyte algae.</title>
        <authorList>
            <person name="Puginier C."/>
            <person name="Libourel C."/>
            <person name="Otte J."/>
            <person name="Skaloud P."/>
            <person name="Haon M."/>
            <person name="Grisel S."/>
            <person name="Petersen M."/>
            <person name="Berrin J.G."/>
            <person name="Delaux P.M."/>
            <person name="Dal Grande F."/>
            <person name="Keller J."/>
        </authorList>
    </citation>
    <scope>NUCLEOTIDE SEQUENCE [LARGE SCALE GENOMIC DNA]</scope>
    <source>
        <strain evidence="7 8">SAG 216-7</strain>
    </source>
</reference>
<organism evidence="7 8">
    <name type="scientific">Coccomyxa subellipsoidea</name>
    <dbReference type="NCBI Taxonomy" id="248742"/>
    <lineage>
        <taxon>Eukaryota</taxon>
        <taxon>Viridiplantae</taxon>
        <taxon>Chlorophyta</taxon>
        <taxon>core chlorophytes</taxon>
        <taxon>Trebouxiophyceae</taxon>
        <taxon>Trebouxiophyceae incertae sedis</taxon>
        <taxon>Coccomyxaceae</taxon>
        <taxon>Coccomyxa</taxon>
    </lineage>
</organism>
<evidence type="ECO:0000256" key="4">
    <source>
        <dbReference type="SAM" id="Coils"/>
    </source>
</evidence>
<feature type="domain" description="Exocyst complex component Sec8 N-terminal" evidence="6">
    <location>
        <begin position="47"/>
        <end position="154"/>
    </location>
</feature>
<evidence type="ECO:0000313" key="8">
    <source>
        <dbReference type="Proteomes" id="UP001491310"/>
    </source>
</evidence>
<proteinExistence type="inferred from homology"/>
<evidence type="ECO:0000313" key="7">
    <source>
        <dbReference type="EMBL" id="KAK9917285.1"/>
    </source>
</evidence>
<evidence type="ECO:0000256" key="3">
    <source>
        <dbReference type="RuleBase" id="RU367079"/>
    </source>
</evidence>
<keyword evidence="3" id="KW-0653">Protein transport</keyword>
<feature type="coiled-coil region" evidence="4">
    <location>
        <begin position="48"/>
        <end position="114"/>
    </location>
</feature>
<comment type="caution">
    <text evidence="7">The sequence shown here is derived from an EMBL/GenBank/DDBJ whole genome shotgun (WGS) entry which is preliminary data.</text>
</comment>
<evidence type="ECO:0000256" key="5">
    <source>
        <dbReference type="SAM" id="MobiDB-lite"/>
    </source>
</evidence>
<keyword evidence="4" id="KW-0175">Coiled coil</keyword>
<keyword evidence="2 3" id="KW-0268">Exocytosis</keyword>
<feature type="region of interest" description="Disordered" evidence="5">
    <location>
        <begin position="808"/>
        <end position="829"/>
    </location>
</feature>
<keyword evidence="8" id="KW-1185">Reference proteome</keyword>
<dbReference type="EMBL" id="JALJOT010000002">
    <property type="protein sequence ID" value="KAK9917285.1"/>
    <property type="molecule type" value="Genomic_DNA"/>
</dbReference>
<evidence type="ECO:0000259" key="6">
    <source>
        <dbReference type="Pfam" id="PF04048"/>
    </source>
</evidence>
<name>A0ABR2YZV2_9CHLO</name>
<dbReference type="PANTHER" id="PTHR14146:SF0">
    <property type="entry name" value="EXOCYST COMPLEX COMPONENT 4"/>
    <property type="match status" value="1"/>
</dbReference>
<dbReference type="Proteomes" id="UP001491310">
    <property type="component" value="Unassembled WGS sequence"/>
</dbReference>
<comment type="function">
    <text evidence="3">Component of the exocyst complex involved in the docking of exocytic vesicles with fusion sites on the plasma membrane.</text>
</comment>
<accession>A0ABR2YZV2</accession>
<comment type="similarity">
    <text evidence="3">Belongs to the SEC8 family.</text>
</comment>
<keyword evidence="1 3" id="KW-0813">Transport</keyword>
<evidence type="ECO:0000256" key="2">
    <source>
        <dbReference type="ARBA" id="ARBA00022483"/>
    </source>
</evidence>